<sequence>MRDGKYDEINKKKTPDIVKTIREFMKLMLNSLNYGF</sequence>
<feature type="non-terminal residue" evidence="1">
    <location>
        <position position="36"/>
    </location>
</feature>
<accession>A0A383AAD4</accession>
<reference evidence="1" key="1">
    <citation type="submission" date="2018-05" db="EMBL/GenBank/DDBJ databases">
        <authorList>
            <person name="Lanie J.A."/>
            <person name="Ng W.-L."/>
            <person name="Kazmierczak K.M."/>
            <person name="Andrzejewski T.M."/>
            <person name="Davidsen T.M."/>
            <person name="Wayne K.J."/>
            <person name="Tettelin H."/>
            <person name="Glass J.I."/>
            <person name="Rusch D."/>
            <person name="Podicherti R."/>
            <person name="Tsui H.-C.T."/>
            <person name="Winkler M.E."/>
        </authorList>
    </citation>
    <scope>NUCLEOTIDE SEQUENCE</scope>
</reference>
<organism evidence="1">
    <name type="scientific">marine metagenome</name>
    <dbReference type="NCBI Taxonomy" id="408172"/>
    <lineage>
        <taxon>unclassified sequences</taxon>
        <taxon>metagenomes</taxon>
        <taxon>ecological metagenomes</taxon>
    </lineage>
</organism>
<dbReference type="AlphaFoldDB" id="A0A383AAD4"/>
<dbReference type="EMBL" id="UINC01190562">
    <property type="protein sequence ID" value="SVE04777.1"/>
    <property type="molecule type" value="Genomic_DNA"/>
</dbReference>
<proteinExistence type="predicted"/>
<gene>
    <name evidence="1" type="ORF">METZ01_LOCUS457631</name>
</gene>
<evidence type="ECO:0000313" key="1">
    <source>
        <dbReference type="EMBL" id="SVE04777.1"/>
    </source>
</evidence>
<protein>
    <submittedName>
        <fullName evidence="1">Uncharacterized protein</fullName>
    </submittedName>
</protein>
<name>A0A383AAD4_9ZZZZ</name>